<gene>
    <name evidence="8 12" type="primary">tilS</name>
    <name evidence="12" type="ORF">GXN74_01520</name>
</gene>
<dbReference type="Pfam" id="PF09179">
    <property type="entry name" value="TilS"/>
    <property type="match status" value="1"/>
</dbReference>
<dbReference type="GO" id="GO:0006400">
    <property type="term" value="P:tRNA modification"/>
    <property type="evidence" value="ECO:0007669"/>
    <property type="project" value="UniProtKB-UniRule"/>
</dbReference>
<accession>A0A7X5HTL0</accession>
<dbReference type="InterPro" id="IPR012795">
    <property type="entry name" value="tRNA_Ile_lys_synt_N"/>
</dbReference>
<evidence type="ECO:0000259" key="11">
    <source>
        <dbReference type="SMART" id="SM00977"/>
    </source>
</evidence>
<dbReference type="InterPro" id="IPR012094">
    <property type="entry name" value="tRNA_Ile_lys_synt"/>
</dbReference>
<dbReference type="Gene3D" id="1.20.59.20">
    <property type="match status" value="1"/>
</dbReference>
<keyword evidence="5 8" id="KW-0547">Nucleotide-binding</keyword>
<dbReference type="InterPro" id="IPR014729">
    <property type="entry name" value="Rossmann-like_a/b/a_fold"/>
</dbReference>
<keyword evidence="3 8" id="KW-0436">Ligase</keyword>
<feature type="transmembrane region" description="Helical" evidence="10">
    <location>
        <begin position="21"/>
        <end position="39"/>
    </location>
</feature>
<dbReference type="SUPFAM" id="SSF56037">
    <property type="entry name" value="PheT/TilS domain"/>
    <property type="match status" value="1"/>
</dbReference>
<dbReference type="Pfam" id="PF01171">
    <property type="entry name" value="ATP_bind_3"/>
    <property type="match status" value="1"/>
</dbReference>
<feature type="coiled-coil region" evidence="9">
    <location>
        <begin position="216"/>
        <end position="243"/>
    </location>
</feature>
<keyword evidence="2 8" id="KW-0963">Cytoplasm</keyword>
<evidence type="ECO:0000256" key="6">
    <source>
        <dbReference type="ARBA" id="ARBA00022840"/>
    </source>
</evidence>
<keyword evidence="10" id="KW-0812">Transmembrane</keyword>
<evidence type="ECO:0000256" key="9">
    <source>
        <dbReference type="SAM" id="Coils"/>
    </source>
</evidence>
<dbReference type="HAMAP" id="MF_01161">
    <property type="entry name" value="tRNA_Ile_lys_synt"/>
    <property type="match status" value="1"/>
</dbReference>
<dbReference type="PANTHER" id="PTHR43033">
    <property type="entry name" value="TRNA(ILE)-LYSIDINE SYNTHASE-RELATED"/>
    <property type="match status" value="1"/>
</dbReference>
<evidence type="ECO:0000256" key="4">
    <source>
        <dbReference type="ARBA" id="ARBA00022694"/>
    </source>
</evidence>
<comment type="subcellular location">
    <subcellularLocation>
        <location evidence="1 8">Cytoplasm</location>
    </subcellularLocation>
</comment>
<evidence type="ECO:0000256" key="5">
    <source>
        <dbReference type="ARBA" id="ARBA00022741"/>
    </source>
</evidence>
<name>A0A7X5HTL0_9FIRM</name>
<feature type="binding site" evidence="8">
    <location>
        <begin position="26"/>
        <end position="31"/>
    </location>
    <ligand>
        <name>ATP</name>
        <dbReference type="ChEBI" id="CHEBI:30616"/>
    </ligand>
</feature>
<feature type="domain" description="Lysidine-tRNA(Ile) synthetase C-terminal" evidence="11">
    <location>
        <begin position="389"/>
        <end position="464"/>
    </location>
</feature>
<keyword evidence="13" id="KW-1185">Reference proteome</keyword>
<keyword evidence="4 8" id="KW-0819">tRNA processing</keyword>
<dbReference type="EC" id="6.3.4.19" evidence="8"/>
<dbReference type="SMART" id="SM00977">
    <property type="entry name" value="TilS_C"/>
    <property type="match status" value="1"/>
</dbReference>
<dbReference type="NCBIfam" id="TIGR02433">
    <property type="entry name" value="lysidine_TilS_C"/>
    <property type="match status" value="1"/>
</dbReference>
<dbReference type="GO" id="GO:0005524">
    <property type="term" value="F:ATP binding"/>
    <property type="evidence" value="ECO:0007669"/>
    <property type="project" value="UniProtKB-UniRule"/>
</dbReference>
<sequence>MQNRVKETILKNGLIEQNQRVLVGVSGGADSMALLFVLWKLAAEGMGFTLGAVHVHHGIRGGEADGDEAHVASFCRKLGVPLAVRRVDVPGLAAREGLSLEEAGRKARYRAFQALVREEGWDRVAVAHHRDDQVETILLNLFRGTGLPGLAGMPLRRGNIIRPLLHCSRAEVEEWCESQGIGYRTDATNLEAVHTRNRIRLHLLPLVEREVNPHVREQLLGMAELLEEENRFLESEAEKALEAVAGPGGDLALEPLLALPLALRRRVVLAACAAAGGGRRDLGKVHVDAVLALAARPPGSRQLHLPGGLRARVRYGKLELGLEPSGPEFGPESGPVEAVPTREELEAGTELFFLGRRFGFRVLEYDDSMKIPKNLYTKWFDYDRINNDLRIRTRQTGDFIAVKKETGALGRKTLKAWCIDEKIPKEARDSIPLVAMDHQILWIVGHRMGEAARVESGTRRVLEISVFEEKSNE</sequence>
<dbReference type="NCBIfam" id="TIGR02432">
    <property type="entry name" value="lysidine_TilS_N"/>
    <property type="match status" value="1"/>
</dbReference>
<keyword evidence="9" id="KW-0175">Coiled coil</keyword>
<evidence type="ECO:0000256" key="3">
    <source>
        <dbReference type="ARBA" id="ARBA00022598"/>
    </source>
</evidence>
<dbReference type="EMBL" id="JAAEEH010000002">
    <property type="protein sequence ID" value="NDL66427.1"/>
    <property type="molecule type" value="Genomic_DNA"/>
</dbReference>
<dbReference type="AlphaFoldDB" id="A0A7X5HTL0"/>
<evidence type="ECO:0000256" key="2">
    <source>
        <dbReference type="ARBA" id="ARBA00022490"/>
    </source>
</evidence>
<dbReference type="SUPFAM" id="SSF82829">
    <property type="entry name" value="MesJ substrate recognition domain-like"/>
    <property type="match status" value="1"/>
</dbReference>
<dbReference type="Gene3D" id="3.40.50.620">
    <property type="entry name" value="HUPs"/>
    <property type="match status" value="1"/>
</dbReference>
<keyword evidence="10" id="KW-1133">Transmembrane helix</keyword>
<comment type="function">
    <text evidence="8">Ligates lysine onto the cytidine present at position 34 of the AUA codon-specific tRNA(Ile) that contains the anticodon CAU, in an ATP-dependent manner. Cytidine is converted to lysidine, thus changing the amino acid specificity of the tRNA from methionine to isoleucine.</text>
</comment>
<protein>
    <recommendedName>
        <fullName evidence="8">tRNA(Ile)-lysidine synthase</fullName>
        <ecNumber evidence="8">6.3.4.19</ecNumber>
    </recommendedName>
    <alternativeName>
        <fullName evidence="8">tRNA(Ile)-2-lysyl-cytidine synthase</fullName>
    </alternativeName>
    <alternativeName>
        <fullName evidence="8">tRNA(Ile)-lysidine synthetase</fullName>
    </alternativeName>
</protein>
<dbReference type="Proteomes" id="UP000461585">
    <property type="component" value="Unassembled WGS sequence"/>
</dbReference>
<dbReference type="InterPro" id="IPR011063">
    <property type="entry name" value="TilS/TtcA_N"/>
</dbReference>
<dbReference type="Pfam" id="PF11734">
    <property type="entry name" value="TilS_C"/>
    <property type="match status" value="1"/>
</dbReference>
<proteinExistence type="inferred from homology"/>
<evidence type="ECO:0000313" key="13">
    <source>
        <dbReference type="Proteomes" id="UP000461585"/>
    </source>
</evidence>
<comment type="catalytic activity">
    <reaction evidence="7 8">
        <text>cytidine(34) in tRNA(Ile2) + L-lysine + ATP = lysidine(34) in tRNA(Ile2) + AMP + diphosphate + H(+)</text>
        <dbReference type="Rhea" id="RHEA:43744"/>
        <dbReference type="Rhea" id="RHEA-COMP:10625"/>
        <dbReference type="Rhea" id="RHEA-COMP:10670"/>
        <dbReference type="ChEBI" id="CHEBI:15378"/>
        <dbReference type="ChEBI" id="CHEBI:30616"/>
        <dbReference type="ChEBI" id="CHEBI:32551"/>
        <dbReference type="ChEBI" id="CHEBI:33019"/>
        <dbReference type="ChEBI" id="CHEBI:82748"/>
        <dbReference type="ChEBI" id="CHEBI:83665"/>
        <dbReference type="ChEBI" id="CHEBI:456215"/>
        <dbReference type="EC" id="6.3.4.19"/>
    </reaction>
</comment>
<dbReference type="SUPFAM" id="SSF52402">
    <property type="entry name" value="Adenine nucleotide alpha hydrolases-like"/>
    <property type="match status" value="1"/>
</dbReference>
<evidence type="ECO:0000256" key="7">
    <source>
        <dbReference type="ARBA" id="ARBA00048539"/>
    </source>
</evidence>
<dbReference type="PANTHER" id="PTHR43033:SF1">
    <property type="entry name" value="TRNA(ILE)-LYSIDINE SYNTHASE-RELATED"/>
    <property type="match status" value="1"/>
</dbReference>
<dbReference type="RefSeq" id="WP_162369153.1">
    <property type="nucleotide sequence ID" value="NZ_JAAEEH010000002.1"/>
</dbReference>
<evidence type="ECO:0000256" key="1">
    <source>
        <dbReference type="ARBA" id="ARBA00004496"/>
    </source>
</evidence>
<reference evidence="12 13" key="1">
    <citation type="submission" date="2020-01" db="EMBL/GenBank/DDBJ databases">
        <title>Anaeroalcalibacter tamaniensis gen. nov., sp. nov., moderately halophilic strictly anaerobic fermenter bacterium from mud volcano of Taman peninsula.</title>
        <authorList>
            <person name="Frolova A."/>
            <person name="Merkel A.Y."/>
            <person name="Slobodkin A.I."/>
        </authorList>
    </citation>
    <scope>NUCLEOTIDE SEQUENCE [LARGE SCALE GENOMIC DNA]</scope>
    <source>
        <strain evidence="12 13">F-3ap</strain>
    </source>
</reference>
<dbReference type="GO" id="GO:0032267">
    <property type="term" value="F:tRNA(Ile)-lysidine synthase activity"/>
    <property type="evidence" value="ECO:0007669"/>
    <property type="project" value="UniProtKB-EC"/>
</dbReference>
<dbReference type="InterPro" id="IPR015262">
    <property type="entry name" value="tRNA_Ile_lys_synt_subst-bd"/>
</dbReference>
<dbReference type="GO" id="GO:0005737">
    <property type="term" value="C:cytoplasm"/>
    <property type="evidence" value="ECO:0007669"/>
    <property type="project" value="UniProtKB-SubCell"/>
</dbReference>
<evidence type="ECO:0000256" key="8">
    <source>
        <dbReference type="HAMAP-Rule" id="MF_01161"/>
    </source>
</evidence>
<comment type="caution">
    <text evidence="12">The sequence shown here is derived from an EMBL/GenBank/DDBJ whole genome shotgun (WGS) entry which is preliminary data.</text>
</comment>
<organism evidence="12 13">
    <name type="scientific">Anaerotalea alkaliphila</name>
    <dbReference type="NCBI Taxonomy" id="2662126"/>
    <lineage>
        <taxon>Bacteria</taxon>
        <taxon>Bacillati</taxon>
        <taxon>Bacillota</taxon>
        <taxon>Clostridia</taxon>
        <taxon>Eubacteriales</taxon>
        <taxon>Anaerotalea</taxon>
    </lineage>
</organism>
<comment type="domain">
    <text evidence="8">The N-terminal region contains the highly conserved SGGXDS motif, predicted to be a P-loop motif involved in ATP binding.</text>
</comment>
<keyword evidence="10" id="KW-0472">Membrane</keyword>
<comment type="similarity">
    <text evidence="8">Belongs to the tRNA(Ile)-lysidine synthase family.</text>
</comment>
<evidence type="ECO:0000313" key="12">
    <source>
        <dbReference type="EMBL" id="NDL66427.1"/>
    </source>
</evidence>
<dbReference type="CDD" id="cd01992">
    <property type="entry name" value="TilS_N"/>
    <property type="match status" value="1"/>
</dbReference>
<dbReference type="InterPro" id="IPR012796">
    <property type="entry name" value="Lysidine-tRNA-synth_C"/>
</dbReference>
<evidence type="ECO:0000256" key="10">
    <source>
        <dbReference type="SAM" id="Phobius"/>
    </source>
</evidence>
<keyword evidence="6 8" id="KW-0067">ATP-binding</keyword>